<dbReference type="SUPFAM" id="SSF53062">
    <property type="entry name" value="PTS system fructose IIA component-like"/>
    <property type="match status" value="1"/>
</dbReference>
<dbReference type="GO" id="GO:0005737">
    <property type="term" value="C:cytoplasm"/>
    <property type="evidence" value="ECO:0007669"/>
    <property type="project" value="UniProtKB-SubCell"/>
</dbReference>
<reference evidence="9 10" key="1">
    <citation type="journal article" date="2006" name="Proc. Natl. Acad. Sci. U.S.A.">
        <title>Multireplicon genome architecture of Lactobacillus salivarius.</title>
        <authorList>
            <person name="Claesson M.J."/>
            <person name="Li Y."/>
            <person name="Leahy S."/>
            <person name="Canchaya C."/>
            <person name="van Pijkeren J.P."/>
            <person name="Cerdeno-Tarraga A.M."/>
            <person name="Parkhill J."/>
            <person name="Flynn S."/>
            <person name="O'Sullivan G.C."/>
            <person name="Collins J.K."/>
            <person name="Higgins D."/>
            <person name="Shanahan F."/>
            <person name="Fitzgerald G.F."/>
            <person name="van Sinderen D."/>
            <person name="O'Toole P.W."/>
        </authorList>
    </citation>
    <scope>NUCLEOTIDE SEQUENCE [LARGE SCALE GENOMIC DNA]</scope>
    <source>
        <strain evidence="9 10">UCC118</strain>
    </source>
</reference>
<dbReference type="EC" id="2.7.1.69" evidence="9"/>
<dbReference type="EMBL" id="CP000234">
    <property type="protein sequence ID" value="ABE00756.1"/>
    <property type="molecule type" value="Genomic_DNA"/>
</dbReference>
<dbReference type="CDD" id="cd00006">
    <property type="entry name" value="PTS_IIA_man"/>
    <property type="match status" value="1"/>
</dbReference>
<keyword evidence="6" id="KW-0598">Phosphotransferase system</keyword>
<evidence type="ECO:0000256" key="2">
    <source>
        <dbReference type="ARBA" id="ARBA00022448"/>
    </source>
</evidence>
<evidence type="ECO:0000256" key="7">
    <source>
        <dbReference type="ARBA" id="ARBA00022777"/>
    </source>
</evidence>
<dbReference type="Pfam" id="PF03610">
    <property type="entry name" value="EIIA-man"/>
    <property type="match status" value="1"/>
</dbReference>
<evidence type="ECO:0000259" key="8">
    <source>
        <dbReference type="PROSITE" id="PS51096"/>
    </source>
</evidence>
<proteinExistence type="predicted"/>
<dbReference type="Proteomes" id="UP000006559">
    <property type="component" value="Plasmid pMP118"/>
</dbReference>
<feature type="domain" description="PTS EIIA type-4" evidence="8">
    <location>
        <begin position="1"/>
        <end position="134"/>
    </location>
</feature>
<dbReference type="Gene3D" id="3.40.50.510">
    <property type="entry name" value="Phosphotransferase system, mannose-type IIA component"/>
    <property type="match status" value="1"/>
</dbReference>
<dbReference type="InterPro" id="IPR051471">
    <property type="entry name" value="Bacterial_PTS_sugar_comp"/>
</dbReference>
<evidence type="ECO:0000256" key="4">
    <source>
        <dbReference type="ARBA" id="ARBA00022597"/>
    </source>
</evidence>
<evidence type="ECO:0000313" key="9">
    <source>
        <dbReference type="EMBL" id="ABE00756.1"/>
    </source>
</evidence>
<organism evidence="9 10">
    <name type="scientific">Ligilactobacillus salivarius (strain UCC118)</name>
    <name type="common">Lactobacillus salivarius</name>
    <dbReference type="NCBI Taxonomy" id="362948"/>
    <lineage>
        <taxon>Bacteria</taxon>
        <taxon>Bacillati</taxon>
        <taxon>Bacillota</taxon>
        <taxon>Bacilli</taxon>
        <taxon>Lactobacillales</taxon>
        <taxon>Lactobacillaceae</taxon>
        <taxon>Ligilactobacillus</taxon>
    </lineage>
</organism>
<keyword evidence="5 9" id="KW-0808">Transferase</keyword>
<evidence type="ECO:0000256" key="5">
    <source>
        <dbReference type="ARBA" id="ARBA00022679"/>
    </source>
</evidence>
<evidence type="ECO:0000256" key="3">
    <source>
        <dbReference type="ARBA" id="ARBA00022490"/>
    </source>
</evidence>
<keyword evidence="9" id="KW-0614">Plasmid</keyword>
<gene>
    <name evidence="9" type="primary">manX</name>
    <name evidence="9" type="ordered locus">LSL_1952</name>
</gene>
<evidence type="ECO:0000256" key="1">
    <source>
        <dbReference type="ARBA" id="ARBA00004496"/>
    </source>
</evidence>
<comment type="subcellular location">
    <subcellularLocation>
        <location evidence="1">Cytoplasm</location>
    </subcellularLocation>
</comment>
<dbReference type="PATRIC" id="fig|362948.14.peg.2074"/>
<keyword evidence="10" id="KW-1185">Reference proteome</keyword>
<dbReference type="OrthoDB" id="9799827at2"/>
<dbReference type="InterPro" id="IPR036662">
    <property type="entry name" value="PTS_EIIA_man-typ_sf"/>
</dbReference>
<evidence type="ECO:0000313" key="10">
    <source>
        <dbReference type="Proteomes" id="UP000006559"/>
    </source>
</evidence>
<keyword evidence="4" id="KW-0762">Sugar transport</keyword>
<geneLocation type="plasmid" evidence="9 10">
    <name>pMP118</name>
</geneLocation>
<dbReference type="RefSeq" id="WP_011476684.1">
    <property type="nucleotide sequence ID" value="NC_007930.1"/>
</dbReference>
<dbReference type="InterPro" id="IPR033887">
    <property type="entry name" value="PTS_IIA_man"/>
</dbReference>
<dbReference type="PANTHER" id="PTHR33799">
    <property type="entry name" value="PTS PERMEASE-RELATED-RELATED"/>
    <property type="match status" value="1"/>
</dbReference>
<name>Q1WQU2_LIGS1</name>
<accession>Q1WQU2</accession>
<dbReference type="GO" id="GO:0016020">
    <property type="term" value="C:membrane"/>
    <property type="evidence" value="ECO:0007669"/>
    <property type="project" value="InterPro"/>
</dbReference>
<keyword evidence="3" id="KW-0963">Cytoplasm</keyword>
<dbReference type="KEGG" id="lsl:LSL_1952"/>
<dbReference type="PROSITE" id="PS51096">
    <property type="entry name" value="PTS_EIIA_TYPE_4"/>
    <property type="match status" value="1"/>
</dbReference>
<keyword evidence="7" id="KW-0418">Kinase</keyword>
<protein>
    <submittedName>
        <fullName evidence="9">PTS system, mannose-specific IIAB component</fullName>
        <ecNumber evidence="9">2.7.1.69</ecNumber>
    </submittedName>
</protein>
<dbReference type="InterPro" id="IPR004701">
    <property type="entry name" value="PTS_EIIA_man-typ"/>
</dbReference>
<evidence type="ECO:0000256" key="6">
    <source>
        <dbReference type="ARBA" id="ARBA00022683"/>
    </source>
</evidence>
<dbReference type="AlphaFoldDB" id="Q1WQU2"/>
<keyword evidence="2" id="KW-0813">Transport</keyword>
<dbReference type="HOGENOM" id="CLU_123235_1_1_9"/>
<dbReference type="GO" id="GO:0009401">
    <property type="term" value="P:phosphoenolpyruvate-dependent sugar phosphotransferase system"/>
    <property type="evidence" value="ECO:0007669"/>
    <property type="project" value="UniProtKB-KW"/>
</dbReference>
<dbReference type="GO" id="GO:0016301">
    <property type="term" value="F:kinase activity"/>
    <property type="evidence" value="ECO:0007669"/>
    <property type="project" value="UniProtKB-KW"/>
</dbReference>
<dbReference type="PANTHER" id="PTHR33799:SF1">
    <property type="entry name" value="PTS SYSTEM MANNOSE-SPECIFIC EIIAB COMPONENT-RELATED"/>
    <property type="match status" value="1"/>
</dbReference>
<sequence>MFGILVATHGNFAEGIKDSVDMILGEQSQFETMGLKRGQLAEDFGNVIHEKAEELLDKSENKELFILTDLFSATPYNQSVLVAHKLLENKEAKSIKIVTGVNLPLLIEVINGRMLGKDFEDIKNDTISAGENGIIEFFDMLKSKGINR</sequence>